<comment type="subcellular location">
    <subcellularLocation>
        <location evidence="1">Golgi apparatus membrane</location>
        <topology evidence="1">Multi-pass membrane protein</topology>
    </subcellularLocation>
</comment>
<gene>
    <name evidence="12" type="ORF">DILT_LOCUS9647</name>
</gene>
<evidence type="ECO:0000259" key="11">
    <source>
        <dbReference type="Pfam" id="PF21883"/>
    </source>
</evidence>
<evidence type="ECO:0000256" key="1">
    <source>
        <dbReference type="ARBA" id="ARBA00004653"/>
    </source>
</evidence>
<evidence type="ECO:0000256" key="5">
    <source>
        <dbReference type="ARBA" id="ARBA00022692"/>
    </source>
</evidence>
<protein>
    <recommendedName>
        <fullName evidence="14">Protein wntless</fullName>
    </recommendedName>
</protein>
<dbReference type="Proteomes" id="UP000281553">
    <property type="component" value="Unassembled WGS sequence"/>
</dbReference>
<evidence type="ECO:0000256" key="2">
    <source>
        <dbReference type="ARBA" id="ARBA00008148"/>
    </source>
</evidence>
<sequence>MAGVVLETLNSKKLIAFGIGLLLAQTAFFLIGGLIAPAPMTTEQILMSKCIDRETTPGNQDKWLYLRPAENASCKKFLPDSYLSDEMPPDVTADRIVFVAQFPHQRDGYDLKMTRWFQQLLAVMMLDIKYHQKSQMKDDALLTFDIRLGYRNRDDASDDWKEIAHSRETRPLSCKADAAATKQASESDSIEDGYYYDCEVLPLFSLGSCHHDYYLVNVRIPVDLKANINTGIGMLQDVWMVEIHQNGGFTKVWFALKTFFFPLALAALVFFWRRVVELQRPPSLMERTIFALGIMLSLFNFPIEWLSLRLLPKEVECNTFLMLYFSILREFSLCLCRHNIQK</sequence>
<dbReference type="Pfam" id="PF06664">
    <property type="entry name" value="WLS-like_TM"/>
    <property type="match status" value="1"/>
</dbReference>
<evidence type="ECO:0000256" key="6">
    <source>
        <dbReference type="ARBA" id="ARBA00022989"/>
    </source>
</evidence>
<dbReference type="InterPro" id="IPR009551">
    <property type="entry name" value="Wntless"/>
</dbReference>
<dbReference type="GO" id="GO:0061355">
    <property type="term" value="P:Wnt protein secretion"/>
    <property type="evidence" value="ECO:0007669"/>
    <property type="project" value="TreeGrafter"/>
</dbReference>
<comment type="similarity">
    <text evidence="2">Belongs to the wntless family.</text>
</comment>
<evidence type="ECO:0000259" key="10">
    <source>
        <dbReference type="Pfam" id="PF06664"/>
    </source>
</evidence>
<keyword evidence="6 9" id="KW-1133">Transmembrane helix</keyword>
<dbReference type="InterPro" id="IPR047843">
    <property type="entry name" value="WLS-like_TM"/>
</dbReference>
<keyword evidence="4" id="KW-0879">Wnt signaling pathway</keyword>
<dbReference type="Pfam" id="PF21883">
    <property type="entry name" value="WLS_GOLD"/>
    <property type="match status" value="1"/>
</dbReference>
<evidence type="ECO:0000313" key="12">
    <source>
        <dbReference type="EMBL" id="VDN13816.1"/>
    </source>
</evidence>
<name>A0A3P7P6R8_DIBLA</name>
<dbReference type="OrthoDB" id="5804250at2759"/>
<dbReference type="PANTHER" id="PTHR13449">
    <property type="entry name" value="INTEGRAL MEMBRANE PROTEIN GPR177"/>
    <property type="match status" value="1"/>
</dbReference>
<feature type="domain" description="Wntless GOLD" evidence="11">
    <location>
        <begin position="49"/>
        <end position="245"/>
    </location>
</feature>
<keyword evidence="7" id="KW-0333">Golgi apparatus</keyword>
<dbReference type="EMBL" id="UYRU01057435">
    <property type="protein sequence ID" value="VDN13816.1"/>
    <property type="molecule type" value="Genomic_DNA"/>
</dbReference>
<dbReference type="GO" id="GO:0006886">
    <property type="term" value="P:intracellular protein transport"/>
    <property type="evidence" value="ECO:0007669"/>
    <property type="project" value="TreeGrafter"/>
</dbReference>
<organism evidence="12 13">
    <name type="scientific">Dibothriocephalus latus</name>
    <name type="common">Fish tapeworm</name>
    <name type="synonym">Diphyllobothrium latum</name>
    <dbReference type="NCBI Taxonomy" id="60516"/>
    <lineage>
        <taxon>Eukaryota</taxon>
        <taxon>Metazoa</taxon>
        <taxon>Spiralia</taxon>
        <taxon>Lophotrochozoa</taxon>
        <taxon>Platyhelminthes</taxon>
        <taxon>Cestoda</taxon>
        <taxon>Eucestoda</taxon>
        <taxon>Diphyllobothriidea</taxon>
        <taxon>Diphyllobothriidae</taxon>
        <taxon>Dibothriocephalus</taxon>
    </lineage>
</organism>
<keyword evidence="13" id="KW-1185">Reference proteome</keyword>
<dbReference type="InterPro" id="IPR053936">
    <property type="entry name" value="WLS_GOLD"/>
</dbReference>
<keyword evidence="8 9" id="KW-0472">Membrane</keyword>
<evidence type="ECO:0000256" key="4">
    <source>
        <dbReference type="ARBA" id="ARBA00022687"/>
    </source>
</evidence>
<dbReference type="GO" id="GO:0016055">
    <property type="term" value="P:Wnt signaling pathway"/>
    <property type="evidence" value="ECO:0007669"/>
    <property type="project" value="UniProtKB-KW"/>
</dbReference>
<feature type="domain" description="Wntless-like transmembrane" evidence="10">
    <location>
        <begin position="246"/>
        <end position="338"/>
    </location>
</feature>
<evidence type="ECO:0008006" key="14">
    <source>
        <dbReference type="Google" id="ProtNLM"/>
    </source>
</evidence>
<proteinExistence type="inferred from homology"/>
<evidence type="ECO:0000256" key="3">
    <source>
        <dbReference type="ARBA" id="ARBA00022473"/>
    </source>
</evidence>
<feature type="transmembrane region" description="Helical" evidence="9">
    <location>
        <begin position="14"/>
        <end position="36"/>
    </location>
</feature>
<dbReference type="GO" id="GO:0000139">
    <property type="term" value="C:Golgi membrane"/>
    <property type="evidence" value="ECO:0007669"/>
    <property type="project" value="UniProtKB-SubCell"/>
</dbReference>
<evidence type="ECO:0000256" key="8">
    <source>
        <dbReference type="ARBA" id="ARBA00023136"/>
    </source>
</evidence>
<evidence type="ECO:0000256" key="7">
    <source>
        <dbReference type="ARBA" id="ARBA00023034"/>
    </source>
</evidence>
<evidence type="ECO:0000313" key="13">
    <source>
        <dbReference type="Proteomes" id="UP000281553"/>
    </source>
</evidence>
<dbReference type="PANTHER" id="PTHR13449:SF2">
    <property type="entry name" value="PROTEIN WNTLESS HOMOLOG"/>
    <property type="match status" value="1"/>
</dbReference>
<keyword evidence="5 9" id="KW-0812">Transmembrane</keyword>
<feature type="transmembrane region" description="Helical" evidence="9">
    <location>
        <begin position="284"/>
        <end position="301"/>
    </location>
</feature>
<reference evidence="12 13" key="1">
    <citation type="submission" date="2018-11" db="EMBL/GenBank/DDBJ databases">
        <authorList>
            <consortium name="Pathogen Informatics"/>
        </authorList>
    </citation>
    <scope>NUCLEOTIDE SEQUENCE [LARGE SCALE GENOMIC DNA]</scope>
</reference>
<dbReference type="GO" id="GO:0017147">
    <property type="term" value="F:Wnt-protein binding"/>
    <property type="evidence" value="ECO:0007669"/>
    <property type="project" value="InterPro"/>
</dbReference>
<accession>A0A3P7P6R8</accession>
<evidence type="ECO:0000256" key="9">
    <source>
        <dbReference type="SAM" id="Phobius"/>
    </source>
</evidence>
<keyword evidence="3" id="KW-0217">Developmental protein</keyword>
<dbReference type="AlphaFoldDB" id="A0A3P7P6R8"/>
<feature type="transmembrane region" description="Helical" evidence="9">
    <location>
        <begin position="252"/>
        <end position="272"/>
    </location>
</feature>